<evidence type="ECO:0000313" key="3">
    <source>
        <dbReference type="EMBL" id="KAL3626389.1"/>
    </source>
</evidence>
<dbReference type="AlphaFoldDB" id="A0ABD3CAI9"/>
<evidence type="ECO:0000259" key="2">
    <source>
        <dbReference type="SMART" id="SM00743"/>
    </source>
</evidence>
<dbReference type="PANTHER" id="PTHR36805">
    <property type="entry name" value="AGENET DOMAIN-CONTAINING PROTEIN"/>
    <property type="match status" value="1"/>
</dbReference>
<gene>
    <name evidence="3" type="ORF">CASFOL_029938</name>
</gene>
<dbReference type="PANTHER" id="PTHR36805:SF7">
    <property type="entry name" value="AGENET DOMAIN-CONTAINING PROTEIN"/>
    <property type="match status" value="1"/>
</dbReference>
<feature type="domain" description="Agenet" evidence="2">
    <location>
        <begin position="110"/>
        <end position="170"/>
    </location>
</feature>
<proteinExistence type="predicted"/>
<evidence type="ECO:0000256" key="1">
    <source>
        <dbReference type="SAM" id="MobiDB-lite"/>
    </source>
</evidence>
<dbReference type="Pfam" id="PF05641">
    <property type="entry name" value="Agenet"/>
    <property type="match status" value="1"/>
</dbReference>
<reference evidence="4" key="1">
    <citation type="journal article" date="2024" name="IScience">
        <title>Strigolactones Initiate the Formation of Haustorium-like Structures in Castilleja.</title>
        <authorList>
            <person name="Buerger M."/>
            <person name="Peterson D."/>
            <person name="Chory J."/>
        </authorList>
    </citation>
    <scope>NUCLEOTIDE SEQUENCE [LARGE SCALE GENOMIC DNA]</scope>
</reference>
<dbReference type="Proteomes" id="UP001632038">
    <property type="component" value="Unassembled WGS sequence"/>
</dbReference>
<name>A0ABD3CAI9_9LAMI</name>
<evidence type="ECO:0000313" key="4">
    <source>
        <dbReference type="Proteomes" id="UP001632038"/>
    </source>
</evidence>
<dbReference type="InterPro" id="IPR008395">
    <property type="entry name" value="Agenet-like_dom"/>
</dbReference>
<keyword evidence="4" id="KW-1185">Reference proteome</keyword>
<feature type="region of interest" description="Disordered" evidence="1">
    <location>
        <begin position="219"/>
        <end position="288"/>
    </location>
</feature>
<protein>
    <recommendedName>
        <fullName evidence="2">Agenet domain-containing protein</fullName>
    </recommendedName>
</protein>
<feature type="compositionally biased region" description="Basic residues" evidence="1">
    <location>
        <begin position="268"/>
        <end position="280"/>
    </location>
</feature>
<sequence>MGKEANLPFKAGQKAESRSFMLGYRGAWFRSEILKIYSSSVDNGRILLQYCDYPDDTKPRLLKLYHVSPFGTGKEKYRELMLRPSYPPVYKANQMPHASVISEVSVIVDDTWKVGDLVDWMTEGCYWSGSITKLYGGGKAEMELTKPPHGEGGIYDIDLVDVRPSLDWSPEYGWTMPTQEGECGRPCAWLLKPINQQNSADFRAIADADNLLQITDTRNSSQEIESGDLKDGTSLGLPSSTSVASEEVKSIEPTETSKRSKTPTKSENKHKKSTRRRHRVVKTDSVQTVSEQKADVAADVDDINSDCSTKKYIDNGGSTVLNSTRSDTLEAAVLDLEEYVNKVKWLKTILGCGISSSDGSTKNQWEFVEPRAASGTPK</sequence>
<organism evidence="3 4">
    <name type="scientific">Castilleja foliolosa</name>
    <dbReference type="NCBI Taxonomy" id="1961234"/>
    <lineage>
        <taxon>Eukaryota</taxon>
        <taxon>Viridiplantae</taxon>
        <taxon>Streptophyta</taxon>
        <taxon>Embryophyta</taxon>
        <taxon>Tracheophyta</taxon>
        <taxon>Spermatophyta</taxon>
        <taxon>Magnoliopsida</taxon>
        <taxon>eudicotyledons</taxon>
        <taxon>Gunneridae</taxon>
        <taxon>Pentapetalae</taxon>
        <taxon>asterids</taxon>
        <taxon>lamiids</taxon>
        <taxon>Lamiales</taxon>
        <taxon>Orobanchaceae</taxon>
        <taxon>Pedicularideae</taxon>
        <taxon>Castillejinae</taxon>
        <taxon>Castilleja</taxon>
    </lineage>
</organism>
<dbReference type="EMBL" id="JAVIJP010000047">
    <property type="protein sequence ID" value="KAL3626389.1"/>
    <property type="molecule type" value="Genomic_DNA"/>
</dbReference>
<accession>A0ABD3CAI9</accession>
<dbReference type="InterPro" id="IPR014002">
    <property type="entry name" value="Agenet_dom_plant"/>
</dbReference>
<comment type="caution">
    <text evidence="3">The sequence shown here is derived from an EMBL/GenBank/DDBJ whole genome shotgun (WGS) entry which is preliminary data.</text>
</comment>
<dbReference type="SMART" id="SM00743">
    <property type="entry name" value="Agenet"/>
    <property type="match status" value="1"/>
</dbReference>
<feature type="compositionally biased region" description="Basic and acidic residues" evidence="1">
    <location>
        <begin position="246"/>
        <end position="258"/>
    </location>
</feature>